<feature type="coiled-coil region" evidence="1">
    <location>
        <begin position="779"/>
        <end position="838"/>
    </location>
</feature>
<dbReference type="InterPro" id="IPR036388">
    <property type="entry name" value="WH-like_DNA-bd_sf"/>
</dbReference>
<organism evidence="4 5">
    <name type="scientific">Thermophagus xiamenensis</name>
    <dbReference type="NCBI Taxonomy" id="385682"/>
    <lineage>
        <taxon>Bacteria</taxon>
        <taxon>Pseudomonadati</taxon>
        <taxon>Bacteroidota</taxon>
        <taxon>Bacteroidia</taxon>
        <taxon>Marinilabiliales</taxon>
        <taxon>Marinilabiliaceae</taxon>
        <taxon>Thermophagus</taxon>
    </lineage>
</organism>
<dbReference type="eggNOG" id="COG2197">
    <property type="taxonomic scope" value="Bacteria"/>
</dbReference>
<dbReference type="InterPro" id="IPR013783">
    <property type="entry name" value="Ig-like_fold"/>
</dbReference>
<name>A0A1I2BTV3_9BACT</name>
<reference evidence="4 5" key="1">
    <citation type="submission" date="2016-10" db="EMBL/GenBank/DDBJ databases">
        <authorList>
            <person name="de Groot N.N."/>
        </authorList>
    </citation>
    <scope>NUCLEOTIDE SEQUENCE [LARGE SCALE GENOMIC DNA]</scope>
    <source>
        <strain evidence="4 5">DSM 19012</strain>
    </source>
</reference>
<evidence type="ECO:0000256" key="1">
    <source>
        <dbReference type="SAM" id="Coils"/>
    </source>
</evidence>
<keyword evidence="2" id="KW-0812">Transmembrane</keyword>
<dbReference type="GO" id="GO:0006355">
    <property type="term" value="P:regulation of DNA-templated transcription"/>
    <property type="evidence" value="ECO:0007669"/>
    <property type="project" value="InterPro"/>
</dbReference>
<keyword evidence="2" id="KW-0472">Membrane</keyword>
<dbReference type="Proteomes" id="UP000181976">
    <property type="component" value="Unassembled WGS sequence"/>
</dbReference>
<dbReference type="InterPro" id="IPR015943">
    <property type="entry name" value="WD40/YVTN_repeat-like_dom_sf"/>
</dbReference>
<dbReference type="Gene3D" id="2.130.10.10">
    <property type="entry name" value="YVTN repeat-like/Quinoprotein amine dehydrogenase"/>
    <property type="match status" value="2"/>
</dbReference>
<keyword evidence="1" id="KW-0175">Coiled coil</keyword>
<dbReference type="Gene3D" id="2.60.40.10">
    <property type="entry name" value="Immunoglobulins"/>
    <property type="match status" value="1"/>
</dbReference>
<sequence>MAKKTLSLIFYLCFVSLVRPNPVEYGISDIQYYSRQEYRGDRQNWNISQADNGLLYFANNGGLLEFDGTHWRMLPSHPNLMNNLTRSVFVDKGRIYIGAADEFGFYSKDSTGNFQYQSLSDKYNIPDLGDYWNIIKKDNQIIFQSHNGLCIYTPNTSVDFIPSNSRISEIFLVNGMLLAHDDMDGLMELRNDKLFKISGGKIFSGKTISAILPVSDNEIVIGTMDDGLYRWNMTEIKAWDVPANNYLKKSNIFCGTGAGGDLVFGTIQSGVVIVDTTGIIKMIAGKDKGLNNNTVLDLFVDQQKNIWAALDNGIARISYNSAVSFIQGYFDIGTGYCMIKKDDHFYLGTNQALYTITQDKFRSPIKDRTDFHLVKNSNGQVWSLFVDENTGELLMGHNLGIFRIEGEYAEPISPPGLNGGWTFRYVPGNKNLMVAGTYTGLVLLKRDKKGFWKYFKAVEGFYESSRFIEWESDTTLWVAHGLKGLYRVTFSDDYSRIIQVETNNHFRGIEDYLAFSLTRINDTIIFTSSKGIYTLAERNKFKRHQLESYFLPNGPFPVQLYQDRYNNIWFFVDNGVGVLRLQEDGTYKKIINPLVPLKNKLVSGFESLYVLDKETTFFGIEDGFGQYSATNDINYHQPFHVHIRTFKSQRKPNQTYSSDGNAKDQSYIPIFQFKDNAFDITYSATWYGEGEVEFSTLLEGFDNEWSPWSAAQNRQYTRLFEGEYTFKVKARNIHGVQALPVSFKFIVLPPWYRTIWAKTAYFIILVILLLLILWITNRIAEKSRQREKLQQQMKYLKREEQLKRQALEKEKEMIRLRNEKLKDDMKHKERELVNTTMHIIQKNDFLIKIKEELQKIKKIDDKSFIENRITSVIRQIDRDIDNEEHWEQFEKHLELVHEDFLKRLITKHPNLTARELKLAAYLRMNMTSKEIASLMNITARAVENNRYKLRKKIGLSQGNNLVDYIMKI</sequence>
<protein>
    <submittedName>
        <fullName evidence="4">Regulatory protein, luxR family</fullName>
    </submittedName>
</protein>
<feature type="transmembrane region" description="Helical" evidence="2">
    <location>
        <begin position="755"/>
        <end position="776"/>
    </location>
</feature>
<dbReference type="SUPFAM" id="SSF63829">
    <property type="entry name" value="Calcium-dependent phosphotriesterase"/>
    <property type="match status" value="2"/>
</dbReference>
<dbReference type="SMART" id="SM00421">
    <property type="entry name" value="HTH_LUXR"/>
    <property type="match status" value="1"/>
</dbReference>
<dbReference type="PROSITE" id="PS50043">
    <property type="entry name" value="HTH_LUXR_2"/>
    <property type="match status" value="1"/>
</dbReference>
<keyword evidence="2" id="KW-1133">Transmembrane helix</keyword>
<dbReference type="InterPro" id="IPR011123">
    <property type="entry name" value="Y_Y_Y"/>
</dbReference>
<dbReference type="GO" id="GO:0003677">
    <property type="term" value="F:DNA binding"/>
    <property type="evidence" value="ECO:0007669"/>
    <property type="project" value="InterPro"/>
</dbReference>
<dbReference type="Pfam" id="PF00196">
    <property type="entry name" value="GerE"/>
    <property type="match status" value="1"/>
</dbReference>
<dbReference type="STRING" id="385682.SAMN05444380_11436"/>
<evidence type="ECO:0000313" key="4">
    <source>
        <dbReference type="EMBL" id="SFE59475.1"/>
    </source>
</evidence>
<accession>A0A1I2BTV3</accession>
<dbReference type="AlphaFoldDB" id="A0A1I2BTV3"/>
<evidence type="ECO:0000256" key="2">
    <source>
        <dbReference type="SAM" id="Phobius"/>
    </source>
</evidence>
<gene>
    <name evidence="4" type="ORF">SAMN05444380_11436</name>
</gene>
<dbReference type="InterPro" id="IPR000792">
    <property type="entry name" value="Tscrpt_reg_LuxR_C"/>
</dbReference>
<proteinExistence type="predicted"/>
<dbReference type="EMBL" id="FONA01000014">
    <property type="protein sequence ID" value="SFE59475.1"/>
    <property type="molecule type" value="Genomic_DNA"/>
</dbReference>
<keyword evidence="5" id="KW-1185">Reference proteome</keyword>
<dbReference type="Gene3D" id="1.10.10.10">
    <property type="entry name" value="Winged helix-like DNA-binding domain superfamily/Winged helix DNA-binding domain"/>
    <property type="match status" value="1"/>
</dbReference>
<dbReference type="InterPro" id="IPR016032">
    <property type="entry name" value="Sig_transdc_resp-reg_C-effctor"/>
</dbReference>
<dbReference type="Pfam" id="PF07495">
    <property type="entry name" value="Y_Y_Y"/>
    <property type="match status" value="1"/>
</dbReference>
<feature type="domain" description="HTH luxR-type" evidence="3">
    <location>
        <begin position="904"/>
        <end position="968"/>
    </location>
</feature>
<evidence type="ECO:0000313" key="5">
    <source>
        <dbReference type="Proteomes" id="UP000181976"/>
    </source>
</evidence>
<dbReference type="SUPFAM" id="SSF46894">
    <property type="entry name" value="C-terminal effector domain of the bipartite response regulators"/>
    <property type="match status" value="1"/>
</dbReference>
<dbReference type="RefSeq" id="WP_010527816.1">
    <property type="nucleotide sequence ID" value="NZ_AFSL01000063.1"/>
</dbReference>
<dbReference type="InParanoid" id="A0A1I2BTV3"/>
<evidence type="ECO:0000259" key="3">
    <source>
        <dbReference type="PROSITE" id="PS50043"/>
    </source>
</evidence>
<dbReference type="OrthoDB" id="1090267at2"/>